<dbReference type="EMBL" id="JANPWB010000008">
    <property type="protein sequence ID" value="KAJ1160039.1"/>
    <property type="molecule type" value="Genomic_DNA"/>
</dbReference>
<reference evidence="1" key="1">
    <citation type="journal article" date="2022" name="bioRxiv">
        <title>Sequencing and chromosome-scale assembly of the giantPleurodeles waltlgenome.</title>
        <authorList>
            <person name="Brown T."/>
            <person name="Elewa A."/>
            <person name="Iarovenko S."/>
            <person name="Subramanian E."/>
            <person name="Araus A.J."/>
            <person name="Petzold A."/>
            <person name="Susuki M."/>
            <person name="Suzuki K.-i.T."/>
            <person name="Hayashi T."/>
            <person name="Toyoda A."/>
            <person name="Oliveira C."/>
            <person name="Osipova E."/>
            <person name="Leigh N.D."/>
            <person name="Simon A."/>
            <person name="Yun M.H."/>
        </authorList>
    </citation>
    <scope>NUCLEOTIDE SEQUENCE</scope>
    <source>
        <strain evidence="1">20211129_DDA</strain>
        <tissue evidence="1">Liver</tissue>
    </source>
</reference>
<gene>
    <name evidence="1" type="ORF">NDU88_000541</name>
</gene>
<dbReference type="Proteomes" id="UP001066276">
    <property type="component" value="Chromosome 4_2"/>
</dbReference>
<sequence length="88" mass="9311">MIAGGIDTATALSWWCAARQPGGRSTARGAMYRLARPAAAQFTPRWPPLCLLLAGCSTRTGVAAVLGWLLMAPKTTKTPQMVRGKPSL</sequence>
<accession>A0AAV7S8W9</accession>
<evidence type="ECO:0000313" key="1">
    <source>
        <dbReference type="EMBL" id="KAJ1160039.1"/>
    </source>
</evidence>
<organism evidence="1 2">
    <name type="scientific">Pleurodeles waltl</name>
    <name type="common">Iberian ribbed newt</name>
    <dbReference type="NCBI Taxonomy" id="8319"/>
    <lineage>
        <taxon>Eukaryota</taxon>
        <taxon>Metazoa</taxon>
        <taxon>Chordata</taxon>
        <taxon>Craniata</taxon>
        <taxon>Vertebrata</taxon>
        <taxon>Euteleostomi</taxon>
        <taxon>Amphibia</taxon>
        <taxon>Batrachia</taxon>
        <taxon>Caudata</taxon>
        <taxon>Salamandroidea</taxon>
        <taxon>Salamandridae</taxon>
        <taxon>Pleurodelinae</taxon>
        <taxon>Pleurodeles</taxon>
    </lineage>
</organism>
<keyword evidence="2" id="KW-1185">Reference proteome</keyword>
<name>A0AAV7S8W9_PLEWA</name>
<dbReference type="AlphaFoldDB" id="A0AAV7S8W9"/>
<evidence type="ECO:0000313" key="2">
    <source>
        <dbReference type="Proteomes" id="UP001066276"/>
    </source>
</evidence>
<comment type="caution">
    <text evidence="1">The sequence shown here is derived from an EMBL/GenBank/DDBJ whole genome shotgun (WGS) entry which is preliminary data.</text>
</comment>
<proteinExistence type="predicted"/>
<protein>
    <submittedName>
        <fullName evidence="1">Uncharacterized protein</fullName>
    </submittedName>
</protein>